<feature type="chain" id="PRO_5047431351" description="DUF4142 domain-containing protein" evidence="2">
    <location>
        <begin position="19"/>
        <end position="169"/>
    </location>
</feature>
<evidence type="ECO:0008006" key="5">
    <source>
        <dbReference type="Google" id="ProtNLM"/>
    </source>
</evidence>
<name>A0ABY9WHV8_9BACT</name>
<feature type="compositionally biased region" description="Basic residues" evidence="1">
    <location>
        <begin position="155"/>
        <end position="169"/>
    </location>
</feature>
<feature type="compositionally biased region" description="Polar residues" evidence="1">
    <location>
        <begin position="70"/>
        <end position="81"/>
    </location>
</feature>
<dbReference type="Pfam" id="PF07813">
    <property type="entry name" value="LTXXQ"/>
    <property type="match status" value="1"/>
</dbReference>
<gene>
    <name evidence="3" type="ORF">F0U60_04060</name>
</gene>
<protein>
    <recommendedName>
        <fullName evidence="5">DUF4142 domain-containing protein</fullName>
    </recommendedName>
</protein>
<proteinExistence type="predicted"/>
<keyword evidence="2" id="KW-0732">Signal</keyword>
<keyword evidence="4" id="KW-1185">Reference proteome</keyword>
<reference evidence="3 4" key="1">
    <citation type="submission" date="2019-08" db="EMBL/GenBank/DDBJ databases">
        <title>Archangium and Cystobacter genomes.</title>
        <authorList>
            <person name="Chen I.-C.K."/>
            <person name="Wielgoss S."/>
        </authorList>
    </citation>
    <scope>NUCLEOTIDE SEQUENCE [LARGE SCALE GENOMIC DNA]</scope>
    <source>
        <strain evidence="3 4">Cbm 6</strain>
    </source>
</reference>
<dbReference type="InterPro" id="IPR012899">
    <property type="entry name" value="LTXXQ"/>
</dbReference>
<evidence type="ECO:0000313" key="3">
    <source>
        <dbReference type="EMBL" id="WNG43360.1"/>
    </source>
</evidence>
<accession>A0ABY9WHV8</accession>
<sequence>MKRPFLALCLLLPLLATAQTQTAPSANEPHGPPSRFAHKSSVALLLEHSQDLALTSAQLSELERIAATLTEQSAPLKQSLESLRPPRGERPHTHGQAPTEEMRARREQAHGLMKQLHDADTAAYQQAEALLSDAQKTAARELIAEERQAHEQHRREMHQRMGGHRPHEH</sequence>
<dbReference type="RefSeq" id="WP_395814129.1">
    <property type="nucleotide sequence ID" value="NZ_CP043494.1"/>
</dbReference>
<feature type="region of interest" description="Disordered" evidence="1">
    <location>
        <begin position="70"/>
        <end position="108"/>
    </location>
</feature>
<dbReference type="Proteomes" id="UP001611383">
    <property type="component" value="Chromosome"/>
</dbReference>
<feature type="region of interest" description="Disordered" evidence="1">
    <location>
        <begin position="147"/>
        <end position="169"/>
    </location>
</feature>
<evidence type="ECO:0000313" key="4">
    <source>
        <dbReference type="Proteomes" id="UP001611383"/>
    </source>
</evidence>
<organism evidence="3 4">
    <name type="scientific">Archangium minus</name>
    <dbReference type="NCBI Taxonomy" id="83450"/>
    <lineage>
        <taxon>Bacteria</taxon>
        <taxon>Pseudomonadati</taxon>
        <taxon>Myxococcota</taxon>
        <taxon>Myxococcia</taxon>
        <taxon>Myxococcales</taxon>
        <taxon>Cystobacterineae</taxon>
        <taxon>Archangiaceae</taxon>
        <taxon>Archangium</taxon>
    </lineage>
</organism>
<evidence type="ECO:0000256" key="2">
    <source>
        <dbReference type="SAM" id="SignalP"/>
    </source>
</evidence>
<dbReference type="EMBL" id="CP043494">
    <property type="protein sequence ID" value="WNG43360.1"/>
    <property type="molecule type" value="Genomic_DNA"/>
</dbReference>
<feature type="signal peptide" evidence="2">
    <location>
        <begin position="1"/>
        <end position="18"/>
    </location>
</feature>
<evidence type="ECO:0000256" key="1">
    <source>
        <dbReference type="SAM" id="MobiDB-lite"/>
    </source>
</evidence>